<feature type="compositionally biased region" description="Polar residues" evidence="1">
    <location>
        <begin position="205"/>
        <end position="221"/>
    </location>
</feature>
<evidence type="ECO:0000313" key="3">
    <source>
        <dbReference type="Proteomes" id="UP000799770"/>
    </source>
</evidence>
<reference evidence="2" key="1">
    <citation type="journal article" date="2020" name="Stud. Mycol.">
        <title>101 Dothideomycetes genomes: a test case for predicting lifestyles and emergence of pathogens.</title>
        <authorList>
            <person name="Haridas S."/>
            <person name="Albert R."/>
            <person name="Binder M."/>
            <person name="Bloem J."/>
            <person name="Labutti K."/>
            <person name="Salamov A."/>
            <person name="Andreopoulos B."/>
            <person name="Baker S."/>
            <person name="Barry K."/>
            <person name="Bills G."/>
            <person name="Bluhm B."/>
            <person name="Cannon C."/>
            <person name="Castanera R."/>
            <person name="Culley D."/>
            <person name="Daum C."/>
            <person name="Ezra D."/>
            <person name="Gonzalez J."/>
            <person name="Henrissat B."/>
            <person name="Kuo A."/>
            <person name="Liang C."/>
            <person name="Lipzen A."/>
            <person name="Lutzoni F."/>
            <person name="Magnuson J."/>
            <person name="Mondo S."/>
            <person name="Nolan M."/>
            <person name="Ohm R."/>
            <person name="Pangilinan J."/>
            <person name="Park H.-J."/>
            <person name="Ramirez L."/>
            <person name="Alfaro M."/>
            <person name="Sun H."/>
            <person name="Tritt A."/>
            <person name="Yoshinaga Y."/>
            <person name="Zwiers L.-H."/>
            <person name="Turgeon B."/>
            <person name="Goodwin S."/>
            <person name="Spatafora J."/>
            <person name="Crous P."/>
            <person name="Grigoriev I."/>
        </authorList>
    </citation>
    <scope>NUCLEOTIDE SEQUENCE</scope>
    <source>
        <strain evidence="2">CBS 627.86</strain>
    </source>
</reference>
<gene>
    <name evidence="2" type="ORF">BDV96DRAFT_684654</name>
</gene>
<feature type="region of interest" description="Disordered" evidence="1">
    <location>
        <begin position="205"/>
        <end position="234"/>
    </location>
</feature>
<dbReference type="EMBL" id="ML977316">
    <property type="protein sequence ID" value="KAF2119044.1"/>
    <property type="molecule type" value="Genomic_DNA"/>
</dbReference>
<evidence type="ECO:0000256" key="1">
    <source>
        <dbReference type="SAM" id="MobiDB-lite"/>
    </source>
</evidence>
<keyword evidence="3" id="KW-1185">Reference proteome</keyword>
<accession>A0A6A5ZJ31</accession>
<dbReference type="AlphaFoldDB" id="A0A6A5ZJ31"/>
<protein>
    <submittedName>
        <fullName evidence="2">Uncharacterized protein</fullName>
    </submittedName>
</protein>
<organism evidence="2 3">
    <name type="scientific">Lophiotrema nucula</name>
    <dbReference type="NCBI Taxonomy" id="690887"/>
    <lineage>
        <taxon>Eukaryota</taxon>
        <taxon>Fungi</taxon>
        <taxon>Dikarya</taxon>
        <taxon>Ascomycota</taxon>
        <taxon>Pezizomycotina</taxon>
        <taxon>Dothideomycetes</taxon>
        <taxon>Pleosporomycetidae</taxon>
        <taxon>Pleosporales</taxon>
        <taxon>Lophiotremataceae</taxon>
        <taxon>Lophiotrema</taxon>
    </lineage>
</organism>
<sequence length="379" mass="41893">MMSSMLKSARNFYMQHSKSYDATGDSVLLGAKANDWMKKEIGRDNMDRNAKKSMRVDPNYRPRYHGAISLDPDGDNDVAVAMKKFGSKILAKKGRFALNNGSFAAASNDVVARETQYVFGAGAVDDPSTFNHPTAFSFHGHHEAPRSNLPSIYECDMTGAPPPNNARRSPFGFYPDHNPVRSPFAASTPKSAFTFQSTPLPSVFDTSTNIGSKRNPTSTSFTTGTRERGGKRRAVVDDHGERKYAIPTDENCQQLSFHRAPKPYAIGTSKIRQAFRWAKKETSIGSWFAGLTFPSFGTPNPEPQTFLNADADVDGDPLGGEDFEILDHQDCQEPEMETVWVPDGDSANFSFAVELPKRVEYGYDTLADLLVDKMDIDDV</sequence>
<dbReference type="Proteomes" id="UP000799770">
    <property type="component" value="Unassembled WGS sequence"/>
</dbReference>
<evidence type="ECO:0000313" key="2">
    <source>
        <dbReference type="EMBL" id="KAF2119044.1"/>
    </source>
</evidence>
<name>A0A6A5ZJ31_9PLEO</name>
<proteinExistence type="predicted"/>